<reference evidence="3" key="1">
    <citation type="submission" date="2021-11" db="EMBL/GenBank/DDBJ databases">
        <title>Clostridia strains as spoilage organisms.</title>
        <authorList>
            <person name="Wambui J."/>
            <person name="Stevens M.J.A."/>
            <person name="Stephan R."/>
        </authorList>
    </citation>
    <scope>NUCLEOTIDE SEQUENCE</scope>
    <source>
        <strain evidence="3">CF009</strain>
    </source>
</reference>
<keyword evidence="1" id="KW-0812">Transmembrane</keyword>
<dbReference type="GO" id="GO:0080120">
    <property type="term" value="P:CAAX-box protein maturation"/>
    <property type="evidence" value="ECO:0007669"/>
    <property type="project" value="UniProtKB-ARBA"/>
</dbReference>
<dbReference type="InterPro" id="IPR003675">
    <property type="entry name" value="Rce1/LyrA-like_dom"/>
</dbReference>
<keyword evidence="3" id="KW-0482">Metalloprotease</keyword>
<dbReference type="Pfam" id="PF02517">
    <property type="entry name" value="Rce1-like"/>
    <property type="match status" value="1"/>
</dbReference>
<organism evidence="3 4">
    <name type="scientific">Clostridium estertheticum</name>
    <dbReference type="NCBI Taxonomy" id="238834"/>
    <lineage>
        <taxon>Bacteria</taxon>
        <taxon>Bacillati</taxon>
        <taxon>Bacillota</taxon>
        <taxon>Clostridia</taxon>
        <taxon>Eubacteriales</taxon>
        <taxon>Clostridiaceae</taxon>
        <taxon>Clostridium</taxon>
    </lineage>
</organism>
<sequence>MKVLSKTMFPNEIFSDIEQKDGIIAVMFFLFIFIVMFLNLYLVKISPLFSIIRNDTTNSIYKLIFALLMDIPGFISVIVVLKFRKQKINTIGLRRQGFKSAIYIGISLISMFWIYYISNKGFSKKLICDSVFYIVLIGFYEELIFRGFLWPRLVVGFGKIWGTILSGVFFGVMHLPIDIVFNNKTIFETFILGNASNINILGGVIGALWFIFIYTRNSNILLPSFVHGLQDMLAML</sequence>
<feature type="transmembrane region" description="Helical" evidence="1">
    <location>
        <begin position="63"/>
        <end position="81"/>
    </location>
</feature>
<dbReference type="PANTHER" id="PTHR43592:SF15">
    <property type="entry name" value="CAAX AMINO TERMINAL PROTEASE FAMILY PROTEIN"/>
    <property type="match status" value="1"/>
</dbReference>
<evidence type="ECO:0000256" key="1">
    <source>
        <dbReference type="SAM" id="Phobius"/>
    </source>
</evidence>
<keyword evidence="1" id="KW-0472">Membrane</keyword>
<feature type="transmembrane region" description="Helical" evidence="1">
    <location>
        <begin position="197"/>
        <end position="215"/>
    </location>
</feature>
<dbReference type="GO" id="GO:0004175">
    <property type="term" value="F:endopeptidase activity"/>
    <property type="evidence" value="ECO:0007669"/>
    <property type="project" value="UniProtKB-ARBA"/>
</dbReference>
<dbReference type="Proteomes" id="UP001164733">
    <property type="component" value="Chromosome"/>
</dbReference>
<evidence type="ECO:0000313" key="4">
    <source>
        <dbReference type="Proteomes" id="UP001164733"/>
    </source>
</evidence>
<dbReference type="AlphaFoldDB" id="A0AA47EIU3"/>
<feature type="transmembrane region" description="Helical" evidence="1">
    <location>
        <begin position="21"/>
        <end position="43"/>
    </location>
</feature>
<gene>
    <name evidence="3" type="ORF">LL038_01765</name>
</gene>
<dbReference type="EMBL" id="CP086239">
    <property type="protein sequence ID" value="WAG61002.1"/>
    <property type="molecule type" value="Genomic_DNA"/>
</dbReference>
<dbReference type="GO" id="GO:0008237">
    <property type="term" value="F:metallopeptidase activity"/>
    <property type="evidence" value="ECO:0007669"/>
    <property type="project" value="UniProtKB-KW"/>
</dbReference>
<accession>A0AA47EIU3</accession>
<evidence type="ECO:0000313" key="3">
    <source>
        <dbReference type="EMBL" id="WAG61002.1"/>
    </source>
</evidence>
<feature type="transmembrane region" description="Helical" evidence="1">
    <location>
        <begin position="130"/>
        <end position="148"/>
    </location>
</feature>
<name>A0AA47EIU3_9CLOT</name>
<proteinExistence type="predicted"/>
<keyword evidence="3" id="KW-0645">Protease</keyword>
<feature type="domain" description="CAAX prenyl protease 2/Lysostaphin resistance protein A-like" evidence="2">
    <location>
        <begin position="127"/>
        <end position="232"/>
    </location>
</feature>
<dbReference type="PANTHER" id="PTHR43592">
    <property type="entry name" value="CAAX AMINO TERMINAL PROTEASE"/>
    <property type="match status" value="1"/>
</dbReference>
<dbReference type="RefSeq" id="WP_216119753.1">
    <property type="nucleotide sequence ID" value="NZ_CP086239.1"/>
</dbReference>
<keyword evidence="3" id="KW-0378">Hydrolase</keyword>
<keyword evidence="1" id="KW-1133">Transmembrane helix</keyword>
<evidence type="ECO:0000259" key="2">
    <source>
        <dbReference type="Pfam" id="PF02517"/>
    </source>
</evidence>
<protein>
    <submittedName>
        <fullName evidence="3">CPBP family intramembrane metalloprotease</fullName>
    </submittedName>
</protein>
<feature type="transmembrane region" description="Helical" evidence="1">
    <location>
        <begin position="101"/>
        <end position="118"/>
    </location>
</feature>
<feature type="transmembrane region" description="Helical" evidence="1">
    <location>
        <begin position="160"/>
        <end position="177"/>
    </location>
</feature>